<evidence type="ECO:0000256" key="6">
    <source>
        <dbReference type="ARBA" id="ARBA00023242"/>
    </source>
</evidence>
<name>A0A091NTN8_APAVI</name>
<dbReference type="GO" id="GO:0003677">
    <property type="term" value="F:DNA binding"/>
    <property type="evidence" value="ECO:0007669"/>
    <property type="project" value="InterPro"/>
</dbReference>
<gene>
    <name evidence="9" type="ORF">N311_05962</name>
</gene>
<dbReference type="PANTHER" id="PTHR12190:SF4">
    <property type="entry name" value="A-KINASE ANCHOR PROTEIN 8-LIKE"/>
    <property type="match status" value="1"/>
</dbReference>
<dbReference type="EMBL" id="KL394166">
    <property type="protein sequence ID" value="KFP92681.1"/>
    <property type="molecule type" value="Genomic_DNA"/>
</dbReference>
<sequence>LGRIQFVCSLCKYRTFYDDEMNSHLESKFHKEHFKFVGTKLPQQTADFLQ</sequence>
<protein>
    <submittedName>
        <fullName evidence="9">A-kinase anchor protein 8-like</fullName>
    </submittedName>
</protein>
<evidence type="ECO:0000256" key="1">
    <source>
        <dbReference type="ARBA" id="ARBA00004123"/>
    </source>
</evidence>
<dbReference type="InterPro" id="IPR007071">
    <property type="entry name" value="AKAP95"/>
</dbReference>
<dbReference type="GO" id="GO:0034237">
    <property type="term" value="F:protein kinase A regulatory subunit binding"/>
    <property type="evidence" value="ECO:0007669"/>
    <property type="project" value="TreeGrafter"/>
</dbReference>
<dbReference type="AlphaFoldDB" id="A0A091NTN8"/>
<keyword evidence="3" id="KW-0677">Repeat</keyword>
<comment type="subcellular location">
    <subcellularLocation>
        <location evidence="1">Nucleus</location>
    </subcellularLocation>
</comment>
<keyword evidence="6" id="KW-0539">Nucleus</keyword>
<dbReference type="PANTHER" id="PTHR12190">
    <property type="entry name" value="A-KINASE ANCHOR PROTEIN AKAP 8"/>
    <property type="match status" value="1"/>
</dbReference>
<dbReference type="Proteomes" id="UP000054244">
    <property type="component" value="Unassembled WGS sequence"/>
</dbReference>
<keyword evidence="2" id="KW-0479">Metal-binding</keyword>
<evidence type="ECO:0000259" key="8">
    <source>
        <dbReference type="PROSITE" id="PS51799"/>
    </source>
</evidence>
<evidence type="ECO:0000256" key="5">
    <source>
        <dbReference type="ARBA" id="ARBA00022833"/>
    </source>
</evidence>
<dbReference type="GO" id="GO:0016301">
    <property type="term" value="F:kinase activity"/>
    <property type="evidence" value="ECO:0007669"/>
    <property type="project" value="UniProtKB-KW"/>
</dbReference>
<evidence type="ECO:0000256" key="2">
    <source>
        <dbReference type="ARBA" id="ARBA00022723"/>
    </source>
</evidence>
<feature type="non-terminal residue" evidence="9">
    <location>
        <position position="50"/>
    </location>
</feature>
<evidence type="ECO:0000313" key="10">
    <source>
        <dbReference type="Proteomes" id="UP000054244"/>
    </source>
</evidence>
<keyword evidence="5" id="KW-0862">Zinc</keyword>
<evidence type="ECO:0000256" key="7">
    <source>
        <dbReference type="PROSITE-ProRule" id="PRU01140"/>
    </source>
</evidence>
<keyword evidence="10" id="KW-1185">Reference proteome</keyword>
<keyword evidence="9" id="KW-0808">Transferase</keyword>
<evidence type="ECO:0000313" key="9">
    <source>
        <dbReference type="EMBL" id="KFP92681.1"/>
    </source>
</evidence>
<feature type="domain" description="C2H2 AKAP95-type" evidence="8">
    <location>
        <begin position="8"/>
        <end position="30"/>
    </location>
</feature>
<evidence type="ECO:0000256" key="4">
    <source>
        <dbReference type="ARBA" id="ARBA00022771"/>
    </source>
</evidence>
<evidence type="ECO:0000256" key="3">
    <source>
        <dbReference type="ARBA" id="ARBA00022737"/>
    </source>
</evidence>
<keyword evidence="9" id="KW-0418">Kinase</keyword>
<organism evidence="9 10">
    <name type="scientific">Apaloderma vittatum</name>
    <name type="common">Bar-tailed trogon</name>
    <dbReference type="NCBI Taxonomy" id="57397"/>
    <lineage>
        <taxon>Eukaryota</taxon>
        <taxon>Metazoa</taxon>
        <taxon>Chordata</taxon>
        <taxon>Craniata</taxon>
        <taxon>Vertebrata</taxon>
        <taxon>Euteleostomi</taxon>
        <taxon>Archelosauria</taxon>
        <taxon>Archosauria</taxon>
        <taxon>Dinosauria</taxon>
        <taxon>Saurischia</taxon>
        <taxon>Theropoda</taxon>
        <taxon>Coelurosauria</taxon>
        <taxon>Aves</taxon>
        <taxon>Neognathae</taxon>
        <taxon>Neoaves</taxon>
        <taxon>Telluraves</taxon>
        <taxon>Coraciimorphae</taxon>
        <taxon>Trogoniformes</taxon>
        <taxon>Trogonidae</taxon>
        <taxon>Apaloderma</taxon>
    </lineage>
</organism>
<dbReference type="GO" id="GO:0016363">
    <property type="term" value="C:nuclear matrix"/>
    <property type="evidence" value="ECO:0007669"/>
    <property type="project" value="TreeGrafter"/>
</dbReference>
<feature type="non-terminal residue" evidence="9">
    <location>
        <position position="1"/>
    </location>
</feature>
<dbReference type="GO" id="GO:0008270">
    <property type="term" value="F:zinc ion binding"/>
    <property type="evidence" value="ECO:0007669"/>
    <property type="project" value="UniProtKB-KW"/>
</dbReference>
<accession>A0A091NTN8</accession>
<dbReference type="PROSITE" id="PS51799">
    <property type="entry name" value="ZF_C2H2_AKAP95"/>
    <property type="match status" value="1"/>
</dbReference>
<comment type="similarity">
    <text evidence="7">Belongs to the AKAP95 family.</text>
</comment>
<reference evidence="9 10" key="1">
    <citation type="submission" date="2014-04" db="EMBL/GenBank/DDBJ databases">
        <title>Genome evolution of avian class.</title>
        <authorList>
            <person name="Zhang G."/>
            <person name="Li C."/>
        </authorList>
    </citation>
    <scope>NUCLEOTIDE SEQUENCE [LARGE SCALE GENOMIC DNA]</scope>
    <source>
        <strain evidence="9">BGI_N311</strain>
    </source>
</reference>
<keyword evidence="4 7" id="KW-0863">Zinc-finger</keyword>
<dbReference type="InterPro" id="IPR034736">
    <property type="entry name" value="ZF_C2H2_AKAP95"/>
</dbReference>
<proteinExistence type="inferred from homology"/>